<dbReference type="Gene3D" id="3.50.50.60">
    <property type="entry name" value="FAD/NAD(P)-binding domain"/>
    <property type="match status" value="2"/>
</dbReference>
<reference evidence="8 10" key="1">
    <citation type="submission" date="2019-08" db="EMBL/GenBank/DDBJ databases">
        <title>Comparative genome analysis confer to the adaptation heavy metal polluted environment.</title>
        <authorList>
            <person name="Li Y."/>
        </authorList>
    </citation>
    <scope>NUCLEOTIDE SEQUENCE [LARGE SCALE GENOMIC DNA]</scope>
    <source>
        <strain evidence="8 10">P2</strain>
    </source>
</reference>
<dbReference type="PANTHER" id="PTHR43014">
    <property type="entry name" value="MERCURIC REDUCTASE"/>
    <property type="match status" value="1"/>
</dbReference>
<dbReference type="PRINTS" id="PR00411">
    <property type="entry name" value="PNDRDTASEI"/>
</dbReference>
<organism evidence="8 10">
    <name type="scientific">Mucilaginibacter rubeus</name>
    <dbReference type="NCBI Taxonomy" id="2027860"/>
    <lineage>
        <taxon>Bacteria</taxon>
        <taxon>Pseudomonadati</taxon>
        <taxon>Bacteroidota</taxon>
        <taxon>Sphingobacteriia</taxon>
        <taxon>Sphingobacteriales</taxon>
        <taxon>Sphingobacteriaceae</taxon>
        <taxon>Mucilaginibacter</taxon>
    </lineage>
</organism>
<dbReference type="InterPro" id="IPR016156">
    <property type="entry name" value="FAD/NAD-linked_Rdtase_dimer_sf"/>
</dbReference>
<evidence type="ECO:0000313" key="10">
    <source>
        <dbReference type="Proteomes" id="UP000250557"/>
    </source>
</evidence>
<keyword evidence="11" id="KW-1185">Reference proteome</keyword>
<sequence>MKTETYDVIVIGTGSGASVAHKCAKAGKKVAIIDCNPYGGTCQLRGCDPKKVLVGISQALDMSNRLLHKGVTEPAKLSWKDMMQFKHTFTDPTPSKNDQSLIEAGVKTFHGRAAFQSENILKVNSKLLKADKFVLANGAKPAKLSIPGEEFLIDSTAFLSLNTLPDELLLVGGGYIAFEFGHLAARMGVKVKIIHRGKMPLENFDQDMVTNLLTATRLLGIELILDTEVKAIVKENDRLVVHAEAKDKEISFMTSLAVHAAGRTADIDDMQLEKANVAYGKKGVEVNDYLQSVSNPNVYACGDVNNKGLPLTPVGAKEAIIVASNLLKGNHTEIDYGHIPSNVFTIPALAMVGLTEQLAKSQGLNYKVNYEETTGWFASKRLNEPISAYKILLDKDTNQVLGAHLLGPHAEDVINVFAVAMNGNITGDQLKKMIFSYPTNASDIVYML</sequence>
<evidence type="ECO:0000259" key="6">
    <source>
        <dbReference type="Pfam" id="PF02852"/>
    </source>
</evidence>
<comment type="cofactor">
    <cofactor evidence="4">
        <name>FAD</name>
        <dbReference type="ChEBI" id="CHEBI:57692"/>
    </cofactor>
    <text evidence="4">Binds 1 FAD per subunit.</text>
</comment>
<dbReference type="InterPro" id="IPR036188">
    <property type="entry name" value="FAD/NAD-bd_sf"/>
</dbReference>
<feature type="binding site" evidence="4">
    <location>
        <position position="51"/>
    </location>
    <ligand>
        <name>FAD</name>
        <dbReference type="ChEBI" id="CHEBI:57692"/>
    </ligand>
</feature>
<dbReference type="EMBL" id="CP043451">
    <property type="protein sequence ID" value="QEM06665.1"/>
    <property type="molecule type" value="Genomic_DNA"/>
</dbReference>
<dbReference type="Pfam" id="PF07992">
    <property type="entry name" value="Pyr_redox_2"/>
    <property type="match status" value="1"/>
</dbReference>
<dbReference type="InterPro" id="IPR023753">
    <property type="entry name" value="FAD/NAD-binding_dom"/>
</dbReference>
<reference evidence="9 11" key="2">
    <citation type="submission" date="2021-03" db="EMBL/GenBank/DDBJ databases">
        <title>Mucilaginibacter strains isolated from gold and copper mining confer multi heavy-metal resistance.</title>
        <authorList>
            <person name="Li Y."/>
        </authorList>
    </citation>
    <scope>NUCLEOTIDE SEQUENCE [LARGE SCALE GENOMIC DNA]</scope>
    <source>
        <strain evidence="9 11">P2-4</strain>
    </source>
</reference>
<dbReference type="Pfam" id="PF02852">
    <property type="entry name" value="Pyr_redox_dim"/>
    <property type="match status" value="1"/>
</dbReference>
<dbReference type="Proteomes" id="UP000663940">
    <property type="component" value="Chromosome"/>
</dbReference>
<keyword evidence="4" id="KW-0547">Nucleotide-binding</keyword>
<protein>
    <submittedName>
        <fullName evidence="8">NAD(P)/FAD-dependent oxidoreductase</fullName>
    </submittedName>
</protein>
<dbReference type="PIRSF" id="PIRSF000350">
    <property type="entry name" value="Mercury_reductase_MerA"/>
    <property type="match status" value="1"/>
</dbReference>
<dbReference type="RefSeq" id="WP_112659092.1">
    <property type="nucleotide sequence ID" value="NZ_CP043451.1"/>
</dbReference>
<gene>
    <name evidence="8" type="ORF">DIU31_025315</name>
    <name evidence="9" type="ORF">J3L21_02105</name>
</gene>
<dbReference type="GO" id="GO:0000166">
    <property type="term" value="F:nucleotide binding"/>
    <property type="evidence" value="ECO:0007669"/>
    <property type="project" value="UniProtKB-KW"/>
</dbReference>
<dbReference type="Gene3D" id="3.30.390.30">
    <property type="match status" value="1"/>
</dbReference>
<dbReference type="InterPro" id="IPR001100">
    <property type="entry name" value="Pyr_nuc-diS_OxRdtase"/>
</dbReference>
<feature type="binding site" evidence="4">
    <location>
        <position position="303"/>
    </location>
    <ligand>
        <name>FAD</name>
        <dbReference type="ChEBI" id="CHEBI:57692"/>
    </ligand>
</feature>
<feature type="disulfide bond" description="Redox-active" evidence="5">
    <location>
        <begin position="42"/>
        <end position="47"/>
    </location>
</feature>
<dbReference type="AlphaFoldDB" id="A0AAE6MKF8"/>
<keyword evidence="4" id="KW-0520">NAD</keyword>
<evidence type="ECO:0000256" key="3">
    <source>
        <dbReference type="ARBA" id="ARBA00022827"/>
    </source>
</evidence>
<dbReference type="SUPFAM" id="SSF51905">
    <property type="entry name" value="FAD/NAD(P)-binding domain"/>
    <property type="match status" value="1"/>
</dbReference>
<feature type="domain" description="Pyridine nucleotide-disulphide oxidoreductase dimerisation" evidence="6">
    <location>
        <begin position="339"/>
        <end position="444"/>
    </location>
</feature>
<feature type="binding site" evidence="4">
    <location>
        <position position="262"/>
    </location>
    <ligand>
        <name>NAD(+)</name>
        <dbReference type="ChEBI" id="CHEBI:57540"/>
    </ligand>
</feature>
<evidence type="ECO:0000256" key="1">
    <source>
        <dbReference type="ARBA" id="ARBA00007532"/>
    </source>
</evidence>
<evidence type="ECO:0000256" key="4">
    <source>
        <dbReference type="PIRSR" id="PIRSR000350-3"/>
    </source>
</evidence>
<accession>A0AAE6MKF8</accession>
<evidence type="ECO:0000256" key="2">
    <source>
        <dbReference type="ARBA" id="ARBA00022630"/>
    </source>
</evidence>
<dbReference type="PRINTS" id="PR00368">
    <property type="entry name" value="FADPNR"/>
</dbReference>
<keyword evidence="3 4" id="KW-0274">FAD</keyword>
<keyword evidence="2" id="KW-0285">Flavoprotein</keyword>
<evidence type="ECO:0000259" key="7">
    <source>
        <dbReference type="Pfam" id="PF07992"/>
    </source>
</evidence>
<dbReference type="InterPro" id="IPR004099">
    <property type="entry name" value="Pyr_nucl-diS_OxRdtase_dimer"/>
</dbReference>
<evidence type="ECO:0000313" key="9">
    <source>
        <dbReference type="EMBL" id="QTE50801.1"/>
    </source>
</evidence>
<evidence type="ECO:0000313" key="11">
    <source>
        <dbReference type="Proteomes" id="UP000663940"/>
    </source>
</evidence>
<evidence type="ECO:0000313" key="8">
    <source>
        <dbReference type="EMBL" id="QEM06665.1"/>
    </source>
</evidence>
<dbReference type="PANTHER" id="PTHR43014:SF5">
    <property type="entry name" value="GLUTATHIONE REDUCTASE (NADPH)"/>
    <property type="match status" value="1"/>
</dbReference>
<dbReference type="SUPFAM" id="SSF55424">
    <property type="entry name" value="FAD/NAD-linked reductases, dimerisation (C-terminal) domain"/>
    <property type="match status" value="1"/>
</dbReference>
<dbReference type="GO" id="GO:0016491">
    <property type="term" value="F:oxidoreductase activity"/>
    <property type="evidence" value="ECO:0007669"/>
    <property type="project" value="InterPro"/>
</dbReference>
<comment type="similarity">
    <text evidence="1">Belongs to the class-I pyridine nucleotide-disulfide oxidoreductase family.</text>
</comment>
<feature type="domain" description="FAD/NAD(P)-binding" evidence="7">
    <location>
        <begin position="6"/>
        <end position="319"/>
    </location>
</feature>
<dbReference type="EMBL" id="CP071880">
    <property type="protein sequence ID" value="QTE50801.1"/>
    <property type="molecule type" value="Genomic_DNA"/>
</dbReference>
<name>A0AAE6MKF8_9SPHI</name>
<proteinExistence type="inferred from homology"/>
<dbReference type="Proteomes" id="UP000250557">
    <property type="component" value="Chromosome"/>
</dbReference>
<evidence type="ECO:0000256" key="5">
    <source>
        <dbReference type="PIRSR" id="PIRSR000350-4"/>
    </source>
</evidence>
<feature type="binding site" evidence="4">
    <location>
        <begin position="172"/>
        <end position="179"/>
    </location>
    <ligand>
        <name>NAD(+)</name>
        <dbReference type="ChEBI" id="CHEBI:57540"/>
    </ligand>
</feature>